<evidence type="ECO:0000313" key="2">
    <source>
        <dbReference type="Proteomes" id="UP001319921"/>
    </source>
</evidence>
<protein>
    <submittedName>
        <fullName evidence="1">Uncharacterized protein</fullName>
    </submittedName>
</protein>
<gene>
    <name evidence="1" type="ORF">SACC_15180</name>
</gene>
<dbReference type="Proteomes" id="UP001319921">
    <property type="component" value="Chromosome"/>
</dbReference>
<dbReference type="EMBL" id="AP025226">
    <property type="protein sequence ID" value="BDB98501.1"/>
    <property type="molecule type" value="Genomic_DNA"/>
</dbReference>
<evidence type="ECO:0000313" key="1">
    <source>
        <dbReference type="EMBL" id="BDB98501.1"/>
    </source>
</evidence>
<name>A0AAQ4CRS0_9CREN</name>
<keyword evidence="2" id="KW-1185">Reference proteome</keyword>
<organism evidence="1 2">
    <name type="scientific">Saccharolobus caldissimus</name>
    <dbReference type="NCBI Taxonomy" id="1702097"/>
    <lineage>
        <taxon>Archaea</taxon>
        <taxon>Thermoproteota</taxon>
        <taxon>Thermoprotei</taxon>
        <taxon>Sulfolobales</taxon>
        <taxon>Sulfolobaceae</taxon>
        <taxon>Saccharolobus</taxon>
    </lineage>
</organism>
<proteinExistence type="predicted"/>
<dbReference type="AlphaFoldDB" id="A0AAQ4CRS0"/>
<dbReference type="KEGG" id="scas:SACC_15180"/>
<dbReference type="RefSeq" id="WP_229572363.1">
    <property type="nucleotide sequence ID" value="NZ_AP025226.1"/>
</dbReference>
<dbReference type="GeneID" id="68866244"/>
<reference evidence="1 2" key="1">
    <citation type="journal article" date="2022" name="Microbiol. Resour. Announc.">
        <title>Complete Genome Sequence of the Hyperthermophilic and Acidophilic Archaeon Saccharolobus caldissimus Strain HS-3T.</title>
        <authorList>
            <person name="Sakai H.D."/>
            <person name="Kurosawa N."/>
        </authorList>
    </citation>
    <scope>NUCLEOTIDE SEQUENCE [LARGE SCALE GENOMIC DNA]</scope>
    <source>
        <strain evidence="1 2">JCM32116</strain>
    </source>
</reference>
<sequence>MGELSLASKKLIATLLKKVGIDNENVNVNEIMTRMNRMEIERILDGLSKLNVIDVKNGVISKGRVYSEGDKYLLFLNINKICNVSPKGDRALRINFEATPLVNGVRERIHQSNRFNAQKASRVIRFKKIIRKNLLDENKKGEGKWEKEVDPKLIKFRVTFDPPLEVGEMIKYGFYTWDEKYFPLTMEELHKRYNMDYSMEGIAIGQPTYYVKITINLPWVPKNVKAEKILVVTLDGPHEGVEIQSKHRLAVNGNKITLELWQPDYGAYFIKWQPPK</sequence>
<accession>A0AAQ4CRS0</accession>